<dbReference type="Proteomes" id="UP001222087">
    <property type="component" value="Chromosome"/>
</dbReference>
<evidence type="ECO:0000313" key="2">
    <source>
        <dbReference type="Proteomes" id="UP001222087"/>
    </source>
</evidence>
<dbReference type="Gene3D" id="1.10.490.110">
    <property type="entry name" value="Uncharacterized conserved protein DUF2267"/>
    <property type="match status" value="1"/>
</dbReference>
<dbReference type="InterPro" id="IPR018727">
    <property type="entry name" value="DUF2267"/>
</dbReference>
<protein>
    <submittedName>
        <fullName evidence="1">DUF2267 domain-containing protein</fullName>
    </submittedName>
</protein>
<dbReference type="RefSeq" id="WP_275089346.1">
    <property type="nucleotide sequence ID" value="NZ_CP119078.1"/>
</dbReference>
<name>A0ABY8AWM5_9GAMM</name>
<accession>A0ABY8AWM5</accession>
<organism evidence="1 2">
    <name type="scientific">Legionella cardiaca</name>
    <dbReference type="NCBI Taxonomy" id="1071983"/>
    <lineage>
        <taxon>Bacteria</taxon>
        <taxon>Pseudomonadati</taxon>
        <taxon>Pseudomonadota</taxon>
        <taxon>Gammaproteobacteria</taxon>
        <taxon>Legionellales</taxon>
        <taxon>Legionellaceae</taxon>
        <taxon>Legionella</taxon>
    </lineage>
</organism>
<dbReference type="Pfam" id="PF10025">
    <property type="entry name" value="DUF2267"/>
    <property type="match status" value="1"/>
</dbReference>
<reference evidence="1 2" key="1">
    <citation type="submission" date="2023-02" db="EMBL/GenBank/DDBJ databases">
        <title>Genome Sequence of L. cardiaca H63T.</title>
        <authorList>
            <person name="Lopez A.E."/>
            <person name="Cianciotto N.P."/>
        </authorList>
    </citation>
    <scope>NUCLEOTIDE SEQUENCE [LARGE SCALE GENOMIC DNA]</scope>
    <source>
        <strain evidence="1 2">H63</strain>
    </source>
</reference>
<sequence length="139" mass="16022">MSVRSIESSLASTYRWLNEFKEMGHFRDESQAYSVLRIVLHELRNHLPLDISAHLSSQLPLFLKGMYFDGWDPSKKITRDESFEDFIAPMRSSISNLDVNLKESVRECFHFITSKLDDNLAAKVINSLPESLRNALMVS</sequence>
<gene>
    <name evidence="1" type="ORF">PXX05_01825</name>
</gene>
<dbReference type="InterPro" id="IPR038282">
    <property type="entry name" value="DUF2267_sf"/>
</dbReference>
<keyword evidence="2" id="KW-1185">Reference proteome</keyword>
<evidence type="ECO:0000313" key="1">
    <source>
        <dbReference type="EMBL" id="WED43537.1"/>
    </source>
</evidence>
<proteinExistence type="predicted"/>
<dbReference type="EMBL" id="CP119078">
    <property type="protein sequence ID" value="WED43537.1"/>
    <property type="molecule type" value="Genomic_DNA"/>
</dbReference>